<evidence type="ECO:0000256" key="10">
    <source>
        <dbReference type="ARBA" id="ARBA00023180"/>
    </source>
</evidence>
<keyword evidence="7 12" id="KW-0040">ANK repeat</keyword>
<dbReference type="Pfam" id="PF12796">
    <property type="entry name" value="Ank_2"/>
    <property type="match status" value="2"/>
</dbReference>
<protein>
    <submittedName>
        <fullName evidence="15">Transient receptor potential channel pyrexia</fullName>
    </submittedName>
</protein>
<dbReference type="PROSITE" id="PS50088">
    <property type="entry name" value="ANK_REPEAT"/>
    <property type="match status" value="6"/>
</dbReference>
<evidence type="ECO:0000256" key="9">
    <source>
        <dbReference type="ARBA" id="ARBA00023136"/>
    </source>
</evidence>
<dbReference type="PRINTS" id="PR01415">
    <property type="entry name" value="ANKYRIN"/>
</dbReference>
<dbReference type="GO" id="GO:0034703">
    <property type="term" value="C:cation channel complex"/>
    <property type="evidence" value="ECO:0007669"/>
    <property type="project" value="UniProtKB-ARBA"/>
</dbReference>
<evidence type="ECO:0000256" key="1">
    <source>
        <dbReference type="ARBA" id="ARBA00004141"/>
    </source>
</evidence>
<dbReference type="PANTHER" id="PTHR47143:SF1">
    <property type="entry name" value="ION_TRANS DOMAIN-CONTAINING PROTEIN"/>
    <property type="match status" value="1"/>
</dbReference>
<feature type="transmembrane region" description="Helical" evidence="13">
    <location>
        <begin position="545"/>
        <end position="564"/>
    </location>
</feature>
<dbReference type="InterPro" id="IPR036770">
    <property type="entry name" value="Ankyrin_rpt-contain_sf"/>
</dbReference>
<evidence type="ECO:0000256" key="13">
    <source>
        <dbReference type="SAM" id="Phobius"/>
    </source>
</evidence>
<feature type="repeat" description="ANK" evidence="12">
    <location>
        <begin position="165"/>
        <end position="197"/>
    </location>
</feature>
<name>A0A067QGF4_ZOONE</name>
<dbReference type="InterPro" id="IPR005821">
    <property type="entry name" value="Ion_trans_dom"/>
</dbReference>
<keyword evidence="2" id="KW-0813">Transport</keyword>
<organism evidence="15 16">
    <name type="scientific">Zootermopsis nevadensis</name>
    <name type="common">Dampwood termite</name>
    <dbReference type="NCBI Taxonomy" id="136037"/>
    <lineage>
        <taxon>Eukaryota</taxon>
        <taxon>Metazoa</taxon>
        <taxon>Ecdysozoa</taxon>
        <taxon>Arthropoda</taxon>
        <taxon>Hexapoda</taxon>
        <taxon>Insecta</taxon>
        <taxon>Pterygota</taxon>
        <taxon>Neoptera</taxon>
        <taxon>Polyneoptera</taxon>
        <taxon>Dictyoptera</taxon>
        <taxon>Blattodea</taxon>
        <taxon>Blattoidea</taxon>
        <taxon>Termitoidae</taxon>
        <taxon>Termopsidae</taxon>
        <taxon>Zootermopsis</taxon>
    </lineage>
</organism>
<reference evidence="15 16" key="1">
    <citation type="journal article" date="2014" name="Nat. Commun.">
        <title>Molecular traces of alternative social organization in a termite genome.</title>
        <authorList>
            <person name="Terrapon N."/>
            <person name="Li C."/>
            <person name="Robertson H.M."/>
            <person name="Ji L."/>
            <person name="Meng X."/>
            <person name="Booth W."/>
            <person name="Chen Z."/>
            <person name="Childers C.P."/>
            <person name="Glastad K.M."/>
            <person name="Gokhale K."/>
            <person name="Gowin J."/>
            <person name="Gronenberg W."/>
            <person name="Hermansen R.A."/>
            <person name="Hu H."/>
            <person name="Hunt B.G."/>
            <person name="Huylmans A.K."/>
            <person name="Khalil S.M."/>
            <person name="Mitchell R.D."/>
            <person name="Munoz-Torres M.C."/>
            <person name="Mustard J.A."/>
            <person name="Pan H."/>
            <person name="Reese J.T."/>
            <person name="Scharf M.E."/>
            <person name="Sun F."/>
            <person name="Vogel H."/>
            <person name="Xiao J."/>
            <person name="Yang W."/>
            <person name="Yang Z."/>
            <person name="Yang Z."/>
            <person name="Zhou J."/>
            <person name="Zhu J."/>
            <person name="Brent C.S."/>
            <person name="Elsik C.G."/>
            <person name="Goodisman M.A."/>
            <person name="Liberles D.A."/>
            <person name="Roe R.M."/>
            <person name="Vargo E.L."/>
            <person name="Vilcinskas A."/>
            <person name="Wang J."/>
            <person name="Bornberg-Bauer E."/>
            <person name="Korb J."/>
            <person name="Zhang G."/>
            <person name="Liebig J."/>
        </authorList>
    </citation>
    <scope>NUCLEOTIDE SEQUENCE [LARGE SCALE GENOMIC DNA]</scope>
    <source>
        <tissue evidence="15">Whole organism</tissue>
    </source>
</reference>
<feature type="transmembrane region" description="Helical" evidence="13">
    <location>
        <begin position="475"/>
        <end position="496"/>
    </location>
</feature>
<keyword evidence="11" id="KW-0407">Ion channel</keyword>
<evidence type="ECO:0000256" key="11">
    <source>
        <dbReference type="ARBA" id="ARBA00023303"/>
    </source>
</evidence>
<keyword evidence="6 13" id="KW-1133">Transmembrane helix</keyword>
<feature type="repeat" description="ANK" evidence="12">
    <location>
        <begin position="93"/>
        <end position="125"/>
    </location>
</feature>
<evidence type="ECO:0000256" key="4">
    <source>
        <dbReference type="ARBA" id="ARBA00022692"/>
    </source>
</evidence>
<dbReference type="GO" id="GO:0005216">
    <property type="term" value="F:monoatomic ion channel activity"/>
    <property type="evidence" value="ECO:0007669"/>
    <property type="project" value="InterPro"/>
</dbReference>
<feature type="domain" description="Ion transport" evidence="14">
    <location>
        <begin position="453"/>
        <end position="683"/>
    </location>
</feature>
<proteinExistence type="predicted"/>
<comment type="subcellular location">
    <subcellularLocation>
        <location evidence="1">Membrane</location>
        <topology evidence="1">Multi-pass membrane protein</topology>
    </subcellularLocation>
</comment>
<dbReference type="EMBL" id="KK853478">
    <property type="protein sequence ID" value="KDR07316.1"/>
    <property type="molecule type" value="Genomic_DNA"/>
</dbReference>
<keyword evidence="5" id="KW-0677">Repeat</keyword>
<evidence type="ECO:0000256" key="2">
    <source>
        <dbReference type="ARBA" id="ARBA00022448"/>
    </source>
</evidence>
<evidence type="ECO:0000256" key="3">
    <source>
        <dbReference type="ARBA" id="ARBA00022606"/>
    </source>
</evidence>
<dbReference type="AlphaFoldDB" id="A0A067QGF4"/>
<evidence type="ECO:0000256" key="12">
    <source>
        <dbReference type="PROSITE-ProRule" id="PRU00023"/>
    </source>
</evidence>
<dbReference type="PANTHER" id="PTHR47143">
    <property type="entry name" value="TRANSIENT RECEPTOR POTENTIAL CATION CHANNEL PROTEIN PAINLESS"/>
    <property type="match status" value="1"/>
</dbReference>
<evidence type="ECO:0000256" key="8">
    <source>
        <dbReference type="ARBA" id="ARBA00023065"/>
    </source>
</evidence>
<feature type="transmembrane region" description="Helical" evidence="13">
    <location>
        <begin position="508"/>
        <end position="525"/>
    </location>
</feature>
<dbReference type="InParanoid" id="A0A067QGF4"/>
<keyword evidence="4 13" id="KW-0812">Transmembrane</keyword>
<dbReference type="SMART" id="SM00248">
    <property type="entry name" value="ANK"/>
    <property type="match status" value="7"/>
</dbReference>
<dbReference type="Pfam" id="PF00023">
    <property type="entry name" value="Ank"/>
    <property type="match status" value="2"/>
</dbReference>
<dbReference type="Gene3D" id="1.10.287.70">
    <property type="match status" value="1"/>
</dbReference>
<feature type="transmembrane region" description="Helical" evidence="13">
    <location>
        <begin position="585"/>
        <end position="603"/>
    </location>
</feature>
<dbReference type="STRING" id="136037.A0A067QGF4"/>
<feature type="repeat" description="ANK" evidence="12">
    <location>
        <begin position="276"/>
        <end position="302"/>
    </location>
</feature>
<feature type="transmembrane region" description="Helical" evidence="13">
    <location>
        <begin position="653"/>
        <end position="675"/>
    </location>
</feature>
<dbReference type="InterPro" id="IPR002110">
    <property type="entry name" value="Ankyrin_rpt"/>
</dbReference>
<evidence type="ECO:0000313" key="16">
    <source>
        <dbReference type="Proteomes" id="UP000027135"/>
    </source>
</evidence>
<dbReference type="Pfam" id="PF00520">
    <property type="entry name" value="Ion_trans"/>
    <property type="match status" value="1"/>
</dbReference>
<dbReference type="InterPro" id="IPR052076">
    <property type="entry name" value="TRP_cation_channel"/>
</dbReference>
<keyword evidence="8" id="KW-0406">Ion transport</keyword>
<dbReference type="OMA" id="PLEAMIW"/>
<sequence length="893" mass="99068">MHKTESLVAEDMDSKFLCHQNVLLMTAIDEEAIEDTEKLLRESSESASAVVNVPCGRLQLTALQLAATKGKHGAQLVNLLLMNGAKANVSDKLGRTPLHSAALLGNEEAVQALLKAGAHVDSHFQVNSRPKQQLDNHSILHSDYSVDVECKEVTSRFNLPIPECWGRTPLHQAVKSGNPACVLLLLQAGAKVNAEDEKGTTPLLLAGAGVVPDNKNGVNKYEEIVELLVQAGAHVNVYNQDTGSTALHHAAVLRSVRAMQFLLDAGAVLEEGRTEGGVTVLHEAAKAGSVAMIELLLKQGADHLVNVKDKTGCTPLHKAAYVGARDCLTTLLRHGGDLAAQSSTNVSVMDVIFSHIPRPVHFLTDILNGSIIPNGASVNDRSFKATLDFSVLCPCGPEEQMAVVTALMSGANNFQQIRILQHPLLETFLRLKWHRLRMIFGMIVVVHACFVASLSTYCLLLVYNNNDSSFTAVVVSRRVLLVSVLVLFIHLLVQIMMLPRHYLLQYETWINLVCILLSLTIAVGGETTNYMMPFLQNREPTESTWVLHVMSFAVLLAWTELMLLMGRFPTCGYYALMFYQVLQNVIKVLLTFGGLVMGFAFSFCVQFHESGQFRNLWWSIVKTVVMMMGEYEYSDLFPEDDKMQLRLKGTSRIIFLAFVVLSSIVLMNLMVGLAVNDIQELQTEGHIQRLLKQAEFLAHCEKLSSHHILKSALFPSWFHKIFHDRRSIETLFVIQPSEISSGRKDLSFTLLESIIGIAIHNEQKSAGHDTRFSNDYHSVNKISSRSEYGSVSDRDTVASPMSSADHSSILTMLHQLQQDISDIRQALHLDEGMETVITTGRVAGNFNVRLNERQLGSQPMSVNRWTRPVAEIQEAQGILRRLQRKNNSRSTVV</sequence>
<feature type="transmembrane region" description="Helical" evidence="13">
    <location>
        <begin position="439"/>
        <end position="463"/>
    </location>
</feature>
<feature type="repeat" description="ANK" evidence="12">
    <location>
        <begin position="242"/>
        <end position="267"/>
    </location>
</feature>
<evidence type="ECO:0000259" key="14">
    <source>
        <dbReference type="Pfam" id="PF00520"/>
    </source>
</evidence>
<accession>A0A067QGF4</accession>
<dbReference type="eggNOG" id="KOG0510">
    <property type="taxonomic scope" value="Eukaryota"/>
</dbReference>
<dbReference type="Proteomes" id="UP000027135">
    <property type="component" value="Unassembled WGS sequence"/>
</dbReference>
<dbReference type="PROSITE" id="PS50297">
    <property type="entry name" value="ANK_REP_REGION"/>
    <property type="match status" value="5"/>
</dbReference>
<dbReference type="SUPFAM" id="SSF48403">
    <property type="entry name" value="Ankyrin repeat"/>
    <property type="match status" value="1"/>
</dbReference>
<evidence type="ECO:0000256" key="6">
    <source>
        <dbReference type="ARBA" id="ARBA00022989"/>
    </source>
</evidence>
<feature type="repeat" description="ANK" evidence="12">
    <location>
        <begin position="58"/>
        <end position="92"/>
    </location>
</feature>
<evidence type="ECO:0000256" key="7">
    <source>
        <dbReference type="ARBA" id="ARBA00023043"/>
    </source>
</evidence>
<feature type="repeat" description="ANK" evidence="12">
    <location>
        <begin position="311"/>
        <end position="343"/>
    </location>
</feature>
<keyword evidence="9 13" id="KW-0472">Membrane</keyword>
<dbReference type="OrthoDB" id="5402602at2759"/>
<keyword evidence="3" id="KW-0716">Sensory transduction</keyword>
<keyword evidence="16" id="KW-1185">Reference proteome</keyword>
<evidence type="ECO:0000256" key="5">
    <source>
        <dbReference type="ARBA" id="ARBA00022737"/>
    </source>
</evidence>
<evidence type="ECO:0000313" key="15">
    <source>
        <dbReference type="EMBL" id="KDR07316.1"/>
    </source>
</evidence>
<dbReference type="Gene3D" id="1.25.40.20">
    <property type="entry name" value="Ankyrin repeat-containing domain"/>
    <property type="match status" value="3"/>
</dbReference>
<keyword evidence="15" id="KW-0675">Receptor</keyword>
<keyword evidence="10" id="KW-0325">Glycoprotein</keyword>
<gene>
    <name evidence="15" type="ORF">L798_03097</name>
</gene>